<dbReference type="InterPro" id="IPR013324">
    <property type="entry name" value="RNA_pol_sigma_r3/r4-like"/>
</dbReference>
<dbReference type="PANTHER" id="PTHR43133:SF45">
    <property type="entry name" value="RNA POLYMERASE ECF-TYPE SIGMA FACTOR"/>
    <property type="match status" value="1"/>
</dbReference>
<keyword evidence="2" id="KW-0805">Transcription regulation</keyword>
<dbReference type="InterPro" id="IPR014284">
    <property type="entry name" value="RNA_pol_sigma-70_dom"/>
</dbReference>
<name>A0ABV2T2Z1_9BACT</name>
<dbReference type="Pfam" id="PF04542">
    <property type="entry name" value="Sigma70_r2"/>
    <property type="match status" value="1"/>
</dbReference>
<dbReference type="InterPro" id="IPR013325">
    <property type="entry name" value="RNA_pol_sigma_r2"/>
</dbReference>
<keyword evidence="4" id="KW-0804">Transcription</keyword>
<organism evidence="7 8">
    <name type="scientific">Chitinophaga defluvii</name>
    <dbReference type="NCBI Taxonomy" id="3163343"/>
    <lineage>
        <taxon>Bacteria</taxon>
        <taxon>Pseudomonadati</taxon>
        <taxon>Bacteroidota</taxon>
        <taxon>Chitinophagia</taxon>
        <taxon>Chitinophagales</taxon>
        <taxon>Chitinophagaceae</taxon>
        <taxon>Chitinophaga</taxon>
    </lineage>
</organism>
<evidence type="ECO:0000313" key="8">
    <source>
        <dbReference type="Proteomes" id="UP001549749"/>
    </source>
</evidence>
<evidence type="ECO:0000256" key="2">
    <source>
        <dbReference type="ARBA" id="ARBA00023015"/>
    </source>
</evidence>
<dbReference type="InterPro" id="IPR007627">
    <property type="entry name" value="RNA_pol_sigma70_r2"/>
</dbReference>
<dbReference type="EMBL" id="JBEXAC010000001">
    <property type="protein sequence ID" value="MET6996970.1"/>
    <property type="molecule type" value="Genomic_DNA"/>
</dbReference>
<proteinExistence type="inferred from homology"/>
<gene>
    <name evidence="7" type="ORF">ABR189_06305</name>
</gene>
<feature type="domain" description="RNA polymerase sigma factor 70 region 4 type 2" evidence="6">
    <location>
        <begin position="107"/>
        <end position="156"/>
    </location>
</feature>
<evidence type="ECO:0000256" key="4">
    <source>
        <dbReference type="ARBA" id="ARBA00023163"/>
    </source>
</evidence>
<feature type="domain" description="RNA polymerase sigma-70 region 2" evidence="5">
    <location>
        <begin position="11"/>
        <end position="79"/>
    </location>
</feature>
<evidence type="ECO:0000256" key="1">
    <source>
        <dbReference type="ARBA" id="ARBA00010641"/>
    </source>
</evidence>
<evidence type="ECO:0000259" key="6">
    <source>
        <dbReference type="Pfam" id="PF08281"/>
    </source>
</evidence>
<protein>
    <submittedName>
        <fullName evidence="7">Sigma-70 family RNA polymerase sigma factor</fullName>
    </submittedName>
</protein>
<keyword evidence="3" id="KW-0731">Sigma factor</keyword>
<dbReference type="InterPro" id="IPR036388">
    <property type="entry name" value="WH-like_DNA-bd_sf"/>
</dbReference>
<reference evidence="7 8" key="1">
    <citation type="submission" date="2024-06" db="EMBL/GenBank/DDBJ databases">
        <title>Chitinophaga defluvii sp. nov., isolated from municipal sewage.</title>
        <authorList>
            <person name="Zhang L."/>
        </authorList>
    </citation>
    <scope>NUCLEOTIDE SEQUENCE [LARGE SCALE GENOMIC DNA]</scope>
    <source>
        <strain evidence="7 8">H8</strain>
    </source>
</reference>
<dbReference type="NCBIfam" id="TIGR02937">
    <property type="entry name" value="sigma70-ECF"/>
    <property type="match status" value="1"/>
</dbReference>
<keyword evidence="8" id="KW-1185">Reference proteome</keyword>
<sequence length="168" mass="19666">MSSKEARFLQLLEAHKGVLFKICRIYEEDAEARNDLLQEMILQLWASFDTFRGDSQFSTWMYRVALNTAIVFFKKEKRRPDTVMLPLDNEQPAPPQYNGETEQQLALFYKAVKQLSQVEKALVFLYMENQTYEEIAANMGITPVNARVRLNRIKNKIKELIKTMGYES</sequence>
<dbReference type="SUPFAM" id="SSF88659">
    <property type="entry name" value="Sigma3 and sigma4 domains of RNA polymerase sigma factors"/>
    <property type="match status" value="1"/>
</dbReference>
<dbReference type="SUPFAM" id="SSF88946">
    <property type="entry name" value="Sigma2 domain of RNA polymerase sigma factors"/>
    <property type="match status" value="1"/>
</dbReference>
<accession>A0ABV2T2Z1</accession>
<comment type="similarity">
    <text evidence="1">Belongs to the sigma-70 factor family. ECF subfamily.</text>
</comment>
<evidence type="ECO:0000256" key="3">
    <source>
        <dbReference type="ARBA" id="ARBA00023082"/>
    </source>
</evidence>
<dbReference type="Pfam" id="PF08281">
    <property type="entry name" value="Sigma70_r4_2"/>
    <property type="match status" value="1"/>
</dbReference>
<dbReference type="RefSeq" id="WP_354659611.1">
    <property type="nucleotide sequence ID" value="NZ_JBEXAC010000001.1"/>
</dbReference>
<dbReference type="InterPro" id="IPR039425">
    <property type="entry name" value="RNA_pol_sigma-70-like"/>
</dbReference>
<dbReference type="Gene3D" id="1.10.1740.10">
    <property type="match status" value="1"/>
</dbReference>
<comment type="caution">
    <text evidence="7">The sequence shown here is derived from an EMBL/GenBank/DDBJ whole genome shotgun (WGS) entry which is preliminary data.</text>
</comment>
<dbReference type="Proteomes" id="UP001549749">
    <property type="component" value="Unassembled WGS sequence"/>
</dbReference>
<dbReference type="InterPro" id="IPR013249">
    <property type="entry name" value="RNA_pol_sigma70_r4_t2"/>
</dbReference>
<evidence type="ECO:0000259" key="5">
    <source>
        <dbReference type="Pfam" id="PF04542"/>
    </source>
</evidence>
<evidence type="ECO:0000313" key="7">
    <source>
        <dbReference type="EMBL" id="MET6996970.1"/>
    </source>
</evidence>
<dbReference type="Gene3D" id="1.10.10.10">
    <property type="entry name" value="Winged helix-like DNA-binding domain superfamily/Winged helix DNA-binding domain"/>
    <property type="match status" value="1"/>
</dbReference>
<dbReference type="PANTHER" id="PTHR43133">
    <property type="entry name" value="RNA POLYMERASE ECF-TYPE SIGMA FACTO"/>
    <property type="match status" value="1"/>
</dbReference>